<feature type="domain" description="U3 small nucleolar RNA-associated protein 6 homolog C-terminal" evidence="2">
    <location>
        <begin position="313"/>
        <end position="563"/>
    </location>
</feature>
<dbReference type="InterPro" id="IPR013949">
    <property type="entry name" value="Utp6"/>
</dbReference>
<dbReference type="PANTHER" id="PTHR23271">
    <property type="entry name" value="HEPATOCELLULAR CARCINOMA-ASSOCIATED ANTIGEN 66"/>
    <property type="match status" value="1"/>
</dbReference>
<dbReference type="GO" id="GO:0034388">
    <property type="term" value="C:Pwp2p-containing subcomplex of 90S preribosome"/>
    <property type="evidence" value="ECO:0007669"/>
    <property type="project" value="TreeGrafter"/>
</dbReference>
<comment type="similarity">
    <text evidence="1">Belongs to the UTP6 family.</text>
</comment>
<evidence type="ECO:0000259" key="2">
    <source>
        <dbReference type="Pfam" id="PF24892"/>
    </source>
</evidence>
<dbReference type="OrthoDB" id="28112at2759"/>
<dbReference type="GO" id="GO:0000462">
    <property type="term" value="P:maturation of SSU-rRNA from tricistronic rRNA transcript (SSU-rRNA, 5.8S rRNA, LSU-rRNA)"/>
    <property type="evidence" value="ECO:0007669"/>
    <property type="project" value="InterPro"/>
</dbReference>
<dbReference type="Proteomes" id="UP001154329">
    <property type="component" value="Chromosome 3"/>
</dbReference>
<evidence type="ECO:0000256" key="1">
    <source>
        <dbReference type="ARBA" id="ARBA00010734"/>
    </source>
</evidence>
<name>A0A9P0NMQ4_APHGO</name>
<dbReference type="SMART" id="SM00386">
    <property type="entry name" value="HAT"/>
    <property type="match status" value="5"/>
</dbReference>
<protein>
    <recommendedName>
        <fullName evidence="2">U3 small nucleolar RNA-associated protein 6 homolog C-terminal domain-containing protein</fullName>
    </recommendedName>
</protein>
<evidence type="ECO:0000313" key="3">
    <source>
        <dbReference type="EMBL" id="CAH1732089.1"/>
    </source>
</evidence>
<sequence>MSTNLEANVKVARKLSDYSDEPVDKKLNMSTDEVESEIHFMKTYSILKWDELIKLNDDRKSLNQKITLGLATREELSKQIRVELNMLDMCQLKIDQEMKENDTEYISTEILTILSNRINELYNHMFLLFPVEKTSLSEYIEFCSNNTLFITKCSNMLDTLMLRYHSDPEVYIIAATYEFDDRNNVESARKYFAEGLKYHNNCKNLYVEEFWVEVQHLEKTAGASLPIAIEKYRYLIKRFEGDIEFHFILLDRAIQLSAVRELQCNVVRDMVKKYRHSELMWRKLAKIHFDGFIYHRETEQLYYDKNYISGIRNCIKTYEDGLKENLPLKNKHKLWNFYIDHIIEIRKSYRMKKETIRNFMNETMERAFLEAHNNKALLKAEYYIYWAKNTNKDCHRILRKAVEVIQDSVELWIHLISFYLNYDSLEMGIEAFQAGVRSLKSKSMPLWEILILYMGNTHPKLLQQLYHEGSHFPYPEVNFIIRTEYLEWSVIHNGILSTRELFVELRDIKPECKQLYTTMIAFELTQNSGITKLKCIRKLYNDVCNNFGHRDIGVWSDCIRFEYMYGSRKLVKEIYKASLLCLEPNLRSGMTEEYEKLKAEYNMEEDPKDHGVIVIDDDE</sequence>
<evidence type="ECO:0000313" key="4">
    <source>
        <dbReference type="Proteomes" id="UP001154329"/>
    </source>
</evidence>
<proteinExistence type="inferred from homology"/>
<gene>
    <name evidence="3" type="ORF">APHIGO_LOCUS8659</name>
</gene>
<accession>A0A9P0NMQ4</accession>
<dbReference type="AlphaFoldDB" id="A0A9P0NMQ4"/>
<dbReference type="InterPro" id="IPR003107">
    <property type="entry name" value="HAT"/>
</dbReference>
<dbReference type="Gene3D" id="1.25.40.10">
    <property type="entry name" value="Tetratricopeptide repeat domain"/>
    <property type="match status" value="2"/>
</dbReference>
<reference evidence="3" key="1">
    <citation type="submission" date="2022-02" db="EMBL/GenBank/DDBJ databases">
        <authorList>
            <person name="King R."/>
        </authorList>
    </citation>
    <scope>NUCLEOTIDE SEQUENCE</scope>
</reference>
<dbReference type="Pfam" id="PF24892">
    <property type="entry name" value="UTP6_C"/>
    <property type="match status" value="1"/>
</dbReference>
<reference evidence="3" key="2">
    <citation type="submission" date="2022-10" db="EMBL/GenBank/DDBJ databases">
        <authorList>
            <consortium name="ENA_rothamsted_submissions"/>
            <consortium name="culmorum"/>
            <person name="King R."/>
        </authorList>
    </citation>
    <scope>NUCLEOTIDE SEQUENCE</scope>
</reference>
<organism evidence="3 4">
    <name type="scientific">Aphis gossypii</name>
    <name type="common">Cotton aphid</name>
    <dbReference type="NCBI Taxonomy" id="80765"/>
    <lineage>
        <taxon>Eukaryota</taxon>
        <taxon>Metazoa</taxon>
        <taxon>Ecdysozoa</taxon>
        <taxon>Arthropoda</taxon>
        <taxon>Hexapoda</taxon>
        <taxon>Insecta</taxon>
        <taxon>Pterygota</taxon>
        <taxon>Neoptera</taxon>
        <taxon>Paraneoptera</taxon>
        <taxon>Hemiptera</taxon>
        <taxon>Sternorrhyncha</taxon>
        <taxon>Aphidomorpha</taxon>
        <taxon>Aphidoidea</taxon>
        <taxon>Aphididae</taxon>
        <taxon>Aphidini</taxon>
        <taxon>Aphis</taxon>
        <taxon>Aphis</taxon>
    </lineage>
</organism>
<dbReference type="InterPro" id="IPR011990">
    <property type="entry name" value="TPR-like_helical_dom_sf"/>
</dbReference>
<keyword evidence="4" id="KW-1185">Reference proteome</keyword>
<dbReference type="EMBL" id="OU899036">
    <property type="protein sequence ID" value="CAH1732089.1"/>
    <property type="molecule type" value="Genomic_DNA"/>
</dbReference>
<dbReference type="SUPFAM" id="SSF48452">
    <property type="entry name" value="TPR-like"/>
    <property type="match status" value="1"/>
</dbReference>
<dbReference type="PANTHER" id="PTHR23271:SF1">
    <property type="entry name" value="U3 SMALL NUCLEOLAR RNA-ASSOCIATED PROTEIN 6 HOMOLOG"/>
    <property type="match status" value="1"/>
</dbReference>
<dbReference type="GO" id="GO:0030515">
    <property type="term" value="F:snoRNA binding"/>
    <property type="evidence" value="ECO:0007669"/>
    <property type="project" value="InterPro"/>
</dbReference>
<dbReference type="GO" id="GO:0032040">
    <property type="term" value="C:small-subunit processome"/>
    <property type="evidence" value="ECO:0007669"/>
    <property type="project" value="TreeGrafter"/>
</dbReference>
<dbReference type="InterPro" id="IPR056907">
    <property type="entry name" value="UTP6_C"/>
</dbReference>